<comment type="caution">
    <text evidence="1">The sequence shown here is derived from an EMBL/GenBank/DDBJ whole genome shotgun (WGS) entry which is preliminary data.</text>
</comment>
<reference evidence="1" key="1">
    <citation type="journal article" date="2023" name="IScience">
        <title>Live-bearing cockroach genome reveals convergent evolutionary mechanisms linked to viviparity in insects and beyond.</title>
        <authorList>
            <person name="Fouks B."/>
            <person name="Harrison M.C."/>
            <person name="Mikhailova A.A."/>
            <person name="Marchal E."/>
            <person name="English S."/>
            <person name="Carruthers M."/>
            <person name="Jennings E.C."/>
            <person name="Chiamaka E.L."/>
            <person name="Frigard R.A."/>
            <person name="Pippel M."/>
            <person name="Attardo G.M."/>
            <person name="Benoit J.B."/>
            <person name="Bornberg-Bauer E."/>
            <person name="Tobe S.S."/>
        </authorList>
    </citation>
    <scope>NUCLEOTIDE SEQUENCE</scope>
    <source>
        <strain evidence="1">Stay&amp;Tobe</strain>
    </source>
</reference>
<dbReference type="Proteomes" id="UP001233999">
    <property type="component" value="Unassembled WGS sequence"/>
</dbReference>
<protein>
    <submittedName>
        <fullName evidence="1">Uncharacterized protein</fullName>
    </submittedName>
</protein>
<keyword evidence="2" id="KW-1185">Reference proteome</keyword>
<feature type="non-terminal residue" evidence="1">
    <location>
        <position position="1"/>
    </location>
</feature>
<gene>
    <name evidence="1" type="ORF">L9F63_027816</name>
</gene>
<dbReference type="EMBL" id="JASPKZ010004279">
    <property type="protein sequence ID" value="KAJ9590345.1"/>
    <property type="molecule type" value="Genomic_DNA"/>
</dbReference>
<proteinExistence type="predicted"/>
<feature type="non-terminal residue" evidence="1">
    <location>
        <position position="77"/>
    </location>
</feature>
<evidence type="ECO:0000313" key="1">
    <source>
        <dbReference type="EMBL" id="KAJ9590345.1"/>
    </source>
</evidence>
<evidence type="ECO:0000313" key="2">
    <source>
        <dbReference type="Proteomes" id="UP001233999"/>
    </source>
</evidence>
<sequence>ILDREGSLQIPHQVHKKKTKLIITVQRNYGENMEEMHLMGRPLRHGLRSFWRLEAFKKESGGARTRVSEENIEEMRS</sequence>
<name>A0AAD8A0G9_DIPPU</name>
<dbReference type="AlphaFoldDB" id="A0AAD8A0G9"/>
<accession>A0AAD8A0G9</accession>
<organism evidence="1 2">
    <name type="scientific">Diploptera punctata</name>
    <name type="common">Pacific beetle cockroach</name>
    <dbReference type="NCBI Taxonomy" id="6984"/>
    <lineage>
        <taxon>Eukaryota</taxon>
        <taxon>Metazoa</taxon>
        <taxon>Ecdysozoa</taxon>
        <taxon>Arthropoda</taxon>
        <taxon>Hexapoda</taxon>
        <taxon>Insecta</taxon>
        <taxon>Pterygota</taxon>
        <taxon>Neoptera</taxon>
        <taxon>Polyneoptera</taxon>
        <taxon>Dictyoptera</taxon>
        <taxon>Blattodea</taxon>
        <taxon>Blaberoidea</taxon>
        <taxon>Blaberidae</taxon>
        <taxon>Diplopterinae</taxon>
        <taxon>Diploptera</taxon>
    </lineage>
</organism>
<reference evidence="1" key="2">
    <citation type="submission" date="2023-05" db="EMBL/GenBank/DDBJ databases">
        <authorList>
            <person name="Fouks B."/>
        </authorList>
    </citation>
    <scope>NUCLEOTIDE SEQUENCE</scope>
    <source>
        <strain evidence="1">Stay&amp;Tobe</strain>
        <tissue evidence="1">Testes</tissue>
    </source>
</reference>